<dbReference type="PROSITE" id="PS00678">
    <property type="entry name" value="WD_REPEATS_1"/>
    <property type="match status" value="1"/>
</dbReference>
<dbReference type="PROSITE" id="PS50294">
    <property type="entry name" value="WD_REPEATS_REGION"/>
    <property type="match status" value="1"/>
</dbReference>
<accession>A0ABQ7TQ27</accession>
<gene>
    <name evidence="4" type="ORF">JD844_005831</name>
</gene>
<dbReference type="PANTHER" id="PTHR45532">
    <property type="entry name" value="WD REPEAT-CONTAINING PROTEIN 97"/>
    <property type="match status" value="1"/>
</dbReference>
<sequence length="1020" mass="115775">MAGSQMPTYGNTGATKELTVFFLLGQGMPDTTEGAHILLSDRPSIIFRESCYPDYMPPIFLLQSTDVRVWLYNTEYETSVTENEYAITGDPVVLMIVYVPHLNLLVAYCDDIHLRFFGDHTQKFKLLSEMNSPYSITSMCSNPETGEVVTGAIGIVAFWSFVIEEVPSMNLVQEVLIESGEFVHFLSLEPERRALVALCENNIRVYDYQTKAQIRTFKVSQGVSLTCCSANWTQGFLYTGDLAGDVKVWNFDKGSLVSQFKAHLSAITSIISRTSVNTLMTAALDGLLKEWNLITCEQLRRVDIGEQVFQMQFINEQTFFLRTKYTFSIRTVNNFYQLFNTSQSILKKLIRVQCGPDKARILATTEDGVIRFLSPVTGEMLFVTWPFQLLEKALDYVYDPDHEELLVTMGTNDIYVLDTTQNPCPAKYILRATDTVDDKVLCLAYIRLDLNGRTSSFIFSGYKSGKVRTVTQNLYRMGARRIHDGKVVALSSISASGNHSYHSRESSYLCSYGIDEHIVLSNVILKKNSLLDMVPLVAIPSTNCRINNLLLIPGYICVLTEQNRVRLWRQASLVPGKKNPFWKETSAMHSTSITSFDYCHTLSILVTGGSDGSVRIWDILGQMLVEFDTTLKFSRVCFANQRGDLVVGCNMNIYFIPCITYLPNKHLCRLATQCVSDDVVERPLPFIPRFFLSFDIVFVPKYRQVGKQAKKFERLEPITNNKEVVMEKNVAKVVEFIGKEVSNLPGPDFYGLKPDVKEFHPEFAVEYQIIQRPSYEKKLPIDKKHVPAEPPLASPPYRGLPPLLETVPLLHRIPFQAGRSWPIAPDGYVPNSVIRARLFPKGTPTSLTCPLLSSRHPLPTRKMIKIQLPEWDTSEVVEKARKKKAQKLKRPSISEGHRRRDLLSEIVTKSWFRHKPSDASLPSVVKALLNLMDDVPYSTYLLCTSALVQISESYQLPTPVQEQAFDRLIRDTSHKEHFTEVRTNSFSSFAFMRYKLGYRDKSRKVFPVPAFLLTLLLAVS</sequence>
<proteinExistence type="predicted"/>
<reference evidence="4 5" key="1">
    <citation type="journal article" date="2022" name="Gigascience">
        <title>A chromosome-level genome assembly and annotation of the desert horned lizard, Phrynosoma platyrhinos, provides insight into chromosomal rearrangements among reptiles.</title>
        <authorList>
            <person name="Koochekian N."/>
            <person name="Ascanio A."/>
            <person name="Farleigh K."/>
            <person name="Card D.C."/>
            <person name="Schield D.R."/>
            <person name="Castoe T.A."/>
            <person name="Jezkova T."/>
        </authorList>
    </citation>
    <scope>NUCLEOTIDE SEQUENCE [LARGE SCALE GENOMIC DNA]</scope>
    <source>
        <strain evidence="4">NK-2021</strain>
    </source>
</reference>
<dbReference type="SMART" id="SM00320">
    <property type="entry name" value="WD40"/>
    <property type="match status" value="4"/>
</dbReference>
<organism evidence="4 5">
    <name type="scientific">Phrynosoma platyrhinos</name>
    <name type="common">Desert horned lizard</name>
    <dbReference type="NCBI Taxonomy" id="52577"/>
    <lineage>
        <taxon>Eukaryota</taxon>
        <taxon>Metazoa</taxon>
        <taxon>Chordata</taxon>
        <taxon>Craniata</taxon>
        <taxon>Vertebrata</taxon>
        <taxon>Euteleostomi</taxon>
        <taxon>Lepidosauria</taxon>
        <taxon>Squamata</taxon>
        <taxon>Bifurcata</taxon>
        <taxon>Unidentata</taxon>
        <taxon>Episquamata</taxon>
        <taxon>Toxicofera</taxon>
        <taxon>Iguania</taxon>
        <taxon>Phrynosomatidae</taxon>
        <taxon>Phrynosomatinae</taxon>
        <taxon>Phrynosoma</taxon>
    </lineage>
</organism>
<dbReference type="Pfam" id="PF00400">
    <property type="entry name" value="WD40"/>
    <property type="match status" value="1"/>
</dbReference>
<evidence type="ECO:0000313" key="5">
    <source>
        <dbReference type="Proteomes" id="UP000826234"/>
    </source>
</evidence>
<feature type="repeat" description="WD" evidence="3">
    <location>
        <begin position="586"/>
        <end position="619"/>
    </location>
</feature>
<keyword evidence="1 3" id="KW-0853">WD repeat</keyword>
<dbReference type="EMBL" id="JAIPUX010000035">
    <property type="protein sequence ID" value="KAH0631492.1"/>
    <property type="molecule type" value="Genomic_DNA"/>
</dbReference>
<dbReference type="InterPro" id="IPR036322">
    <property type="entry name" value="WD40_repeat_dom_sf"/>
</dbReference>
<evidence type="ECO:0000256" key="1">
    <source>
        <dbReference type="ARBA" id="ARBA00022574"/>
    </source>
</evidence>
<protein>
    <recommendedName>
        <fullName evidence="6">WD repeat-containing protein 87</fullName>
    </recommendedName>
</protein>
<dbReference type="Gene3D" id="2.130.10.10">
    <property type="entry name" value="YVTN repeat-like/Quinoprotein amine dehydrogenase"/>
    <property type="match status" value="3"/>
</dbReference>
<dbReference type="InterPro" id="IPR019775">
    <property type="entry name" value="WD40_repeat_CS"/>
</dbReference>
<dbReference type="InterPro" id="IPR001680">
    <property type="entry name" value="WD40_rpt"/>
</dbReference>
<evidence type="ECO:0000256" key="2">
    <source>
        <dbReference type="ARBA" id="ARBA00022737"/>
    </source>
</evidence>
<name>A0ABQ7TQ27_PHRPL</name>
<dbReference type="Proteomes" id="UP000826234">
    <property type="component" value="Unassembled WGS sequence"/>
</dbReference>
<dbReference type="PANTHER" id="PTHR45532:SF4">
    <property type="entry name" value="WD REPEAT-CONTAINING PROTEIN 55 HOMOLOG"/>
    <property type="match status" value="1"/>
</dbReference>
<evidence type="ECO:0008006" key="6">
    <source>
        <dbReference type="Google" id="ProtNLM"/>
    </source>
</evidence>
<dbReference type="InterPro" id="IPR015943">
    <property type="entry name" value="WD40/YVTN_repeat-like_dom_sf"/>
</dbReference>
<keyword evidence="5" id="KW-1185">Reference proteome</keyword>
<dbReference type="SUPFAM" id="SSF50978">
    <property type="entry name" value="WD40 repeat-like"/>
    <property type="match status" value="3"/>
</dbReference>
<dbReference type="PROSITE" id="PS50082">
    <property type="entry name" value="WD_REPEATS_2"/>
    <property type="match status" value="2"/>
</dbReference>
<keyword evidence="2" id="KW-0677">Repeat</keyword>
<comment type="caution">
    <text evidence="4">The sequence shown here is derived from an EMBL/GenBank/DDBJ whole genome shotgun (WGS) entry which is preliminary data.</text>
</comment>
<feature type="repeat" description="WD" evidence="3">
    <location>
        <begin position="260"/>
        <end position="301"/>
    </location>
</feature>
<evidence type="ECO:0000256" key="3">
    <source>
        <dbReference type="PROSITE-ProRule" id="PRU00221"/>
    </source>
</evidence>
<evidence type="ECO:0000313" key="4">
    <source>
        <dbReference type="EMBL" id="KAH0631492.1"/>
    </source>
</evidence>